<protein>
    <submittedName>
        <fullName evidence="1">Uncharacterized protein</fullName>
    </submittedName>
</protein>
<dbReference type="Proteomes" id="UP000031737">
    <property type="component" value="Unassembled WGS sequence"/>
</dbReference>
<keyword evidence="2" id="KW-1185">Reference proteome</keyword>
<sequence>MENKRVLKQEEIDSALARRLHEEINGAEAANPAVGSNSNQTSGAKRIACPACTFVNTFSDIVSGHTYTCEQCLTDLPAFTPNENRNLSNDKRKVIMCTVCRCLNRIPEGKYDAVVCGTCSHELKSKKAESDVNSSQTTPALTRSLQVRCGECSSINALRVGMDVSTLRFECGSCQTVNEVSL</sequence>
<name>A0A061J2Q2_TRYRA</name>
<gene>
    <name evidence="1" type="ORF">TRSC58_03725</name>
</gene>
<dbReference type="EMBL" id="AUPL01003725">
    <property type="protein sequence ID" value="ESL08570.1"/>
    <property type="molecule type" value="Genomic_DNA"/>
</dbReference>
<dbReference type="AlphaFoldDB" id="A0A061J2Q2"/>
<evidence type="ECO:0000313" key="1">
    <source>
        <dbReference type="EMBL" id="ESL08570.1"/>
    </source>
</evidence>
<evidence type="ECO:0000313" key="2">
    <source>
        <dbReference type="Proteomes" id="UP000031737"/>
    </source>
</evidence>
<organism evidence="1 2">
    <name type="scientific">Trypanosoma rangeli SC58</name>
    <dbReference type="NCBI Taxonomy" id="429131"/>
    <lineage>
        <taxon>Eukaryota</taxon>
        <taxon>Discoba</taxon>
        <taxon>Euglenozoa</taxon>
        <taxon>Kinetoplastea</taxon>
        <taxon>Metakinetoplastina</taxon>
        <taxon>Trypanosomatida</taxon>
        <taxon>Trypanosomatidae</taxon>
        <taxon>Trypanosoma</taxon>
        <taxon>Herpetosoma</taxon>
    </lineage>
</organism>
<accession>A0A061J2Q2</accession>
<dbReference type="OrthoDB" id="276203at2759"/>
<reference evidence="1 2" key="1">
    <citation type="submission" date="2013-07" db="EMBL/GenBank/DDBJ databases">
        <authorList>
            <person name="Stoco P.H."/>
            <person name="Wagner G."/>
            <person name="Gerber A."/>
            <person name="Zaha A."/>
            <person name="Thompson C."/>
            <person name="Bartholomeu D.C."/>
            <person name="Luckemeyer D.D."/>
            <person name="Bahia D."/>
            <person name="Loreto E."/>
            <person name="Prestes E.B."/>
            <person name="Lima F.M."/>
            <person name="Rodrigues-Luiz G."/>
            <person name="Vallejo G.A."/>
            <person name="Filho J.F."/>
            <person name="Monteiro K.M."/>
            <person name="Tyler K.M."/>
            <person name="de Almeida L.G."/>
            <person name="Ortiz M.F."/>
            <person name="Siervo M.A."/>
            <person name="de Moraes M.H."/>
            <person name="Cunha O.L."/>
            <person name="Mendonca-Neto R."/>
            <person name="Silva R."/>
            <person name="Teixeira S.M."/>
            <person name="Murta S.M."/>
            <person name="Sincero T.C."/>
            <person name="Mendes T.A."/>
            <person name="Urmenyi T.P."/>
            <person name="Silva V.G."/>
            <person name="da Rocha W.D."/>
            <person name="Andersson B."/>
            <person name="Romanha A.J."/>
            <person name="Steindel M."/>
            <person name="de Vasconcelos A.T."/>
            <person name="Grisard E.C."/>
        </authorList>
    </citation>
    <scope>NUCLEOTIDE SEQUENCE [LARGE SCALE GENOMIC DNA]</scope>
    <source>
        <strain evidence="1 2">SC58</strain>
    </source>
</reference>
<proteinExistence type="predicted"/>
<comment type="caution">
    <text evidence="1">The sequence shown here is derived from an EMBL/GenBank/DDBJ whole genome shotgun (WGS) entry which is preliminary data.</text>
</comment>
<dbReference type="VEuPathDB" id="TriTrypDB:TRSC58_03725"/>